<dbReference type="Gene3D" id="2.130.10.10">
    <property type="entry name" value="YVTN repeat-like/Quinoprotein amine dehydrogenase"/>
    <property type="match status" value="1"/>
</dbReference>
<evidence type="ECO:0000313" key="2">
    <source>
        <dbReference type="EMBL" id="CAK0885634.1"/>
    </source>
</evidence>
<reference evidence="2" key="1">
    <citation type="submission" date="2023-10" db="EMBL/GenBank/DDBJ databases">
        <authorList>
            <person name="Chen Y."/>
            <person name="Shah S."/>
            <person name="Dougan E. K."/>
            <person name="Thang M."/>
            <person name="Chan C."/>
        </authorList>
    </citation>
    <scope>NUCLEOTIDE SEQUENCE [LARGE SCALE GENOMIC DNA]</scope>
</reference>
<dbReference type="InterPro" id="IPR015943">
    <property type="entry name" value="WD40/YVTN_repeat-like_dom_sf"/>
</dbReference>
<comment type="caution">
    <text evidence="2">The sequence shown here is derived from an EMBL/GenBank/DDBJ whole genome shotgun (WGS) entry which is preliminary data.</text>
</comment>
<accession>A0ABN9WGQ3</accession>
<protein>
    <recommendedName>
        <fullName evidence="1">Vps41 beta-propeller domain-containing protein</fullName>
    </recommendedName>
</protein>
<sequence>VEFRSVMATAMKDVMPSSDEVTCVALQGRTLVVGTRLGLVLRADHSGSPASLLLSGSSPVRAVAVDARERFCASGAANGSLSVKALEPGGGGGEPATYEHGAGSVLGVALMPEADAPRAEACTVCAGGEDLTGALCPTAAACSARPPGLIHEGEGRVTQVCWRARPQLLAWANDTGVKVFNAKTRQKVTYIPRPQPSPGAGGGGWQAGQCSLAWAADDHLVSGSAGAPL</sequence>
<dbReference type="EMBL" id="CAUYUJ010018696">
    <property type="protein sequence ID" value="CAK0885634.1"/>
    <property type="molecule type" value="Genomic_DNA"/>
</dbReference>
<dbReference type="Pfam" id="PF23411">
    <property type="entry name" value="Beta-prop_Vps41"/>
    <property type="match status" value="1"/>
</dbReference>
<gene>
    <name evidence="2" type="ORF">PCOR1329_LOCUS67196</name>
</gene>
<dbReference type="SUPFAM" id="SSF101898">
    <property type="entry name" value="NHL repeat"/>
    <property type="match status" value="1"/>
</dbReference>
<feature type="non-terminal residue" evidence="2">
    <location>
        <position position="1"/>
    </location>
</feature>
<dbReference type="Proteomes" id="UP001189429">
    <property type="component" value="Unassembled WGS sequence"/>
</dbReference>
<evidence type="ECO:0000259" key="1">
    <source>
        <dbReference type="Pfam" id="PF23411"/>
    </source>
</evidence>
<proteinExistence type="predicted"/>
<feature type="domain" description="Vps41 beta-propeller" evidence="1">
    <location>
        <begin position="17"/>
        <end position="198"/>
    </location>
</feature>
<name>A0ABN9WGQ3_9DINO</name>
<keyword evidence="3" id="KW-1185">Reference proteome</keyword>
<dbReference type="InterPro" id="IPR057780">
    <property type="entry name" value="Beta-prop_Vps41"/>
</dbReference>
<evidence type="ECO:0000313" key="3">
    <source>
        <dbReference type="Proteomes" id="UP001189429"/>
    </source>
</evidence>
<organism evidence="2 3">
    <name type="scientific">Prorocentrum cordatum</name>
    <dbReference type="NCBI Taxonomy" id="2364126"/>
    <lineage>
        <taxon>Eukaryota</taxon>
        <taxon>Sar</taxon>
        <taxon>Alveolata</taxon>
        <taxon>Dinophyceae</taxon>
        <taxon>Prorocentrales</taxon>
        <taxon>Prorocentraceae</taxon>
        <taxon>Prorocentrum</taxon>
    </lineage>
</organism>